<protein>
    <submittedName>
        <fullName evidence="1">Uncharacterized protein</fullName>
    </submittedName>
</protein>
<dbReference type="EMBL" id="AVOT02000378">
    <property type="protein sequence ID" value="MBW0462577.1"/>
    <property type="molecule type" value="Genomic_DNA"/>
</dbReference>
<proteinExistence type="predicted"/>
<gene>
    <name evidence="1" type="ORF">O181_002292</name>
</gene>
<dbReference type="AlphaFoldDB" id="A0A9Q3BC68"/>
<evidence type="ECO:0000313" key="1">
    <source>
        <dbReference type="EMBL" id="MBW0462577.1"/>
    </source>
</evidence>
<reference evidence="1" key="1">
    <citation type="submission" date="2021-03" db="EMBL/GenBank/DDBJ databases">
        <title>Draft genome sequence of rust myrtle Austropuccinia psidii MF-1, a brazilian biotype.</title>
        <authorList>
            <person name="Quecine M.C."/>
            <person name="Pachon D.M.R."/>
            <person name="Bonatelli M.L."/>
            <person name="Correr F.H."/>
            <person name="Franceschini L.M."/>
            <person name="Leite T.F."/>
            <person name="Margarido G.R.A."/>
            <person name="Almeida C.A."/>
            <person name="Ferrarezi J.A."/>
            <person name="Labate C.A."/>
        </authorList>
    </citation>
    <scope>NUCLEOTIDE SEQUENCE</scope>
    <source>
        <strain evidence="1">MF-1</strain>
    </source>
</reference>
<dbReference type="Proteomes" id="UP000765509">
    <property type="component" value="Unassembled WGS sequence"/>
</dbReference>
<dbReference type="Pfam" id="PF02992">
    <property type="entry name" value="Transposase_21"/>
    <property type="match status" value="1"/>
</dbReference>
<name>A0A9Q3BC68_9BASI</name>
<keyword evidence="2" id="KW-1185">Reference proteome</keyword>
<comment type="caution">
    <text evidence="1">The sequence shown here is derived from an EMBL/GenBank/DDBJ whole genome shotgun (WGS) entry which is preliminary data.</text>
</comment>
<evidence type="ECO:0000313" key="2">
    <source>
        <dbReference type="Proteomes" id="UP000765509"/>
    </source>
</evidence>
<dbReference type="InterPro" id="IPR004242">
    <property type="entry name" value="Transposase_21"/>
</dbReference>
<organism evidence="1 2">
    <name type="scientific">Austropuccinia psidii MF-1</name>
    <dbReference type="NCBI Taxonomy" id="1389203"/>
    <lineage>
        <taxon>Eukaryota</taxon>
        <taxon>Fungi</taxon>
        <taxon>Dikarya</taxon>
        <taxon>Basidiomycota</taxon>
        <taxon>Pucciniomycotina</taxon>
        <taxon>Pucciniomycetes</taxon>
        <taxon>Pucciniales</taxon>
        <taxon>Sphaerophragmiaceae</taxon>
        <taxon>Austropuccinia</taxon>
    </lineage>
</organism>
<dbReference type="OrthoDB" id="2505776at2759"/>
<accession>A0A9Q3BC68</accession>
<sequence length="411" mass="47434">MEFCECPQCITHCLTDTNGSQRWGKFISKRTKRKHHIHNLSHPSESLRIQEDYQSELSNPSSTSSIVGGMCDMDFINNDSDTSHQTVIDETSLVFMVALFLAWLHLFCNLSREKCQLARNFIMKIIKRSEKTTQRDSYFDIPKDTQTLINISVPKISLRQTIHCPSCYLLYPTTNVPWKCTYQETINCKPCDSALFVDQHSFRSVRSKGKFRREPYRMMQGDIAGVSTPKSYYVTQSMRKWLEWFLSLDYVEDEIAQWSDKMNNQRNDKIIDIQQGLVWQQMKWASNENMEGSLRLCFSLFVDWFNPRTNKLAGKQQSMGIVCLACLNLPPEMRNKVENVFLAGIMPGPNSPNMTTVSQLLSPLVDDLLDLVGPLEMKTFKHSQGRKIEVRLLTLIGDTGATHKYYPWACT</sequence>